<feature type="transmembrane region" description="Helical" evidence="2">
    <location>
        <begin position="341"/>
        <end position="365"/>
    </location>
</feature>
<keyword evidence="2" id="KW-0812">Transmembrane</keyword>
<comment type="caution">
    <text evidence="3">The sequence shown here is derived from an EMBL/GenBank/DDBJ whole genome shotgun (WGS) entry which is preliminary data.</text>
</comment>
<dbReference type="EMBL" id="BONG01000049">
    <property type="protein sequence ID" value="GIF92675.1"/>
    <property type="molecule type" value="Genomic_DNA"/>
</dbReference>
<accession>A0A8J3NVU3</accession>
<protein>
    <recommendedName>
        <fullName evidence="5">DUF4173 domain-containing protein</fullName>
    </recommendedName>
</protein>
<dbReference type="Proteomes" id="UP000619293">
    <property type="component" value="Unassembled WGS sequence"/>
</dbReference>
<feature type="transmembrane region" description="Helical" evidence="2">
    <location>
        <begin position="498"/>
        <end position="519"/>
    </location>
</feature>
<feature type="transmembrane region" description="Helical" evidence="2">
    <location>
        <begin position="262"/>
        <end position="281"/>
    </location>
</feature>
<dbReference type="InterPro" id="IPR025291">
    <property type="entry name" value="DUF4153"/>
</dbReference>
<dbReference type="RefSeq" id="WP_191838625.1">
    <property type="nucleotide sequence ID" value="NZ_BAAALB010000005.1"/>
</dbReference>
<feature type="transmembrane region" description="Helical" evidence="2">
    <location>
        <begin position="183"/>
        <end position="201"/>
    </location>
</feature>
<feature type="transmembrane region" description="Helical" evidence="2">
    <location>
        <begin position="385"/>
        <end position="408"/>
    </location>
</feature>
<feature type="compositionally biased region" description="Low complexity" evidence="1">
    <location>
        <begin position="37"/>
        <end position="92"/>
    </location>
</feature>
<feature type="transmembrane region" description="Helical" evidence="2">
    <location>
        <begin position="156"/>
        <end position="177"/>
    </location>
</feature>
<feature type="transmembrane region" description="Helical" evidence="2">
    <location>
        <begin position="236"/>
        <end position="255"/>
    </location>
</feature>
<keyword evidence="2" id="KW-1133">Transmembrane helix</keyword>
<evidence type="ECO:0000256" key="1">
    <source>
        <dbReference type="SAM" id="MobiDB-lite"/>
    </source>
</evidence>
<evidence type="ECO:0000313" key="4">
    <source>
        <dbReference type="Proteomes" id="UP000619293"/>
    </source>
</evidence>
<feature type="transmembrane region" description="Helical" evidence="2">
    <location>
        <begin position="301"/>
        <end position="320"/>
    </location>
</feature>
<evidence type="ECO:0008006" key="5">
    <source>
        <dbReference type="Google" id="ProtNLM"/>
    </source>
</evidence>
<evidence type="ECO:0000256" key="2">
    <source>
        <dbReference type="SAM" id="Phobius"/>
    </source>
</evidence>
<keyword evidence="2" id="KW-0472">Membrane</keyword>
<feature type="transmembrane region" description="Helical" evidence="2">
    <location>
        <begin position="460"/>
        <end position="486"/>
    </location>
</feature>
<dbReference type="AlphaFoldDB" id="A0A8J3NVU3"/>
<feature type="transmembrane region" description="Helical" evidence="2">
    <location>
        <begin position="429"/>
        <end position="448"/>
    </location>
</feature>
<feature type="region of interest" description="Disordered" evidence="1">
    <location>
        <begin position="1"/>
        <end position="92"/>
    </location>
</feature>
<feature type="compositionally biased region" description="Pro residues" evidence="1">
    <location>
        <begin position="7"/>
        <end position="18"/>
    </location>
</feature>
<gene>
    <name evidence="3" type="ORF">Cch02nite_61190</name>
</gene>
<keyword evidence="4" id="KW-1185">Reference proteome</keyword>
<feature type="transmembrane region" description="Helical" evidence="2">
    <location>
        <begin position="213"/>
        <end position="230"/>
    </location>
</feature>
<reference evidence="3 4" key="1">
    <citation type="submission" date="2021-01" db="EMBL/GenBank/DDBJ databases">
        <title>Whole genome shotgun sequence of Catellatospora chokoriensis NBRC 107358.</title>
        <authorList>
            <person name="Komaki H."/>
            <person name="Tamura T."/>
        </authorList>
    </citation>
    <scope>NUCLEOTIDE SEQUENCE [LARGE SCALE GENOMIC DNA]</scope>
    <source>
        <strain evidence="3 4">NBRC 107358</strain>
    </source>
</reference>
<feature type="compositionally biased region" description="Low complexity" evidence="1">
    <location>
        <begin position="19"/>
        <end position="28"/>
    </location>
</feature>
<dbReference type="Pfam" id="PF13687">
    <property type="entry name" value="DUF4153"/>
    <property type="match status" value="1"/>
</dbReference>
<name>A0A8J3NVU3_9ACTN</name>
<evidence type="ECO:0000313" key="3">
    <source>
        <dbReference type="EMBL" id="GIF92675.1"/>
    </source>
</evidence>
<organism evidence="3 4">
    <name type="scientific">Catellatospora chokoriensis</name>
    <dbReference type="NCBI Taxonomy" id="310353"/>
    <lineage>
        <taxon>Bacteria</taxon>
        <taxon>Bacillati</taxon>
        <taxon>Actinomycetota</taxon>
        <taxon>Actinomycetes</taxon>
        <taxon>Micromonosporales</taxon>
        <taxon>Micromonosporaceae</taxon>
        <taxon>Catellatospora</taxon>
    </lineage>
</organism>
<proteinExistence type="predicted"/>
<sequence length="639" mass="67234">MSDTSPDNPPQPDEPSPPAAEAAAPAKKAPARKRTPAKAAKAPATTDAAEAEQAAAAATGDAATADPAAGAAQAHAVDAPAPDAGTWAAPDAVAPAAEPAAATPAPAAAAPAVTAAVPVATAAVPPQTYPADLARFSPLPPPPPGFLQTRWQGPDYAGGSAAWVAALIGGLATAIALPLSRPGIGWLLVGLVMTGAVWHAARFGPKPDTRTERWVRIGWAVLAVALLAVGTFRDAGWLYVFCVLGALACGSLAVAGGHSVRAVVVGALALPLAFFRSIPWLAKGARAWQQTREKSGTAGRIVLSLVVTFVLLVVFGALFASADAAFATMLGDILPEINARAIFRGVLYTVVGGLITAGAIFTVLAPPDLSGLERPATRRIGRIEVALPLGGLVLLFGAFVVVQLRFIFGDKAYIQKTSGLTFSEYAVQGFGQLLVVTMLTLVVIGLVSRWASKETSQDRVLLRTLLGALVLLSMVIVGSAVWRMWLYQNTYGWTRERLFFGSVELYLGGVFILIAIAGWKLRASWFPRAAVAGFAGLLLFLGAANPEHFIAEQNVERFQKIDFWYLRALGPDAAPALAQLPEPYRSCALSWMIRDLKANPDQWYSWNLSRAHARELLADIQTMPAGRACTESDNLNARR</sequence>